<dbReference type="InParanoid" id="A0A5J5ENW6"/>
<reference evidence="2 3" key="1">
    <citation type="submission" date="2019-09" db="EMBL/GenBank/DDBJ databases">
        <title>Draft genome of the ectomycorrhizal ascomycete Sphaerosporella brunnea.</title>
        <authorList>
            <consortium name="DOE Joint Genome Institute"/>
            <person name="Benucci G.M."/>
            <person name="Marozzi G."/>
            <person name="Antonielli L."/>
            <person name="Sanchez S."/>
            <person name="Marco P."/>
            <person name="Wang X."/>
            <person name="Falini L.B."/>
            <person name="Barry K."/>
            <person name="Haridas S."/>
            <person name="Lipzen A."/>
            <person name="Labutti K."/>
            <person name="Grigoriev I.V."/>
            <person name="Murat C."/>
            <person name="Martin F."/>
            <person name="Albertini E."/>
            <person name="Donnini D."/>
            <person name="Bonito G."/>
        </authorList>
    </citation>
    <scope>NUCLEOTIDE SEQUENCE [LARGE SCALE GENOMIC DNA]</scope>
    <source>
        <strain evidence="2 3">Sb_GMNB300</strain>
    </source>
</reference>
<evidence type="ECO:0000313" key="2">
    <source>
        <dbReference type="EMBL" id="KAA8898223.1"/>
    </source>
</evidence>
<gene>
    <name evidence="2" type="ORF">FN846DRAFT_783022</name>
</gene>
<name>A0A5J5ENW6_9PEZI</name>
<evidence type="ECO:0000256" key="1">
    <source>
        <dbReference type="SAM" id="MobiDB-lite"/>
    </source>
</evidence>
<keyword evidence="3" id="KW-1185">Reference proteome</keyword>
<feature type="compositionally biased region" description="Pro residues" evidence="1">
    <location>
        <begin position="16"/>
        <end position="38"/>
    </location>
</feature>
<organism evidence="2 3">
    <name type="scientific">Sphaerosporella brunnea</name>
    <dbReference type="NCBI Taxonomy" id="1250544"/>
    <lineage>
        <taxon>Eukaryota</taxon>
        <taxon>Fungi</taxon>
        <taxon>Dikarya</taxon>
        <taxon>Ascomycota</taxon>
        <taxon>Pezizomycotina</taxon>
        <taxon>Pezizomycetes</taxon>
        <taxon>Pezizales</taxon>
        <taxon>Pyronemataceae</taxon>
        <taxon>Sphaerosporella</taxon>
    </lineage>
</organism>
<dbReference type="EMBL" id="VXIS01000189">
    <property type="protein sequence ID" value="KAA8898223.1"/>
    <property type="molecule type" value="Genomic_DNA"/>
</dbReference>
<feature type="region of interest" description="Disordered" evidence="1">
    <location>
        <begin position="1"/>
        <end position="38"/>
    </location>
</feature>
<proteinExistence type="predicted"/>
<accession>A0A5J5ENW6</accession>
<comment type="caution">
    <text evidence="2">The sequence shown here is derived from an EMBL/GenBank/DDBJ whole genome shotgun (WGS) entry which is preliminary data.</text>
</comment>
<evidence type="ECO:0000313" key="3">
    <source>
        <dbReference type="Proteomes" id="UP000326924"/>
    </source>
</evidence>
<dbReference type="AlphaFoldDB" id="A0A5J5ENW6"/>
<protein>
    <submittedName>
        <fullName evidence="2">Uncharacterized protein</fullName>
    </submittedName>
</protein>
<dbReference type="OrthoDB" id="4367324at2759"/>
<sequence>MQAPPPTSAFGIAIAPPQPAPLPPAPLPPAPLPPAPLPPAQPLPTVLDVLQRTTHVEIPGLEFSDITVTGHWEEFTSANIISAFGHLLTGTDYTYCNPITSLHSPVLGVYDENAVTLRLSPSVLQPLRRCLRLVFAAHPQPQAAGAGELLPRDSKLSAITHDAGSAAIFPGKELPDYSSCAPPPPLRASRLLPGDCKVDWKGRADWFKVKPAVTNITEKETREYRQVLSQLYYYMFKTKARYGYIITNGEVLCMRAVNSNDSQGYGSVEVSASYPLVRDPTVTHSDPGMTPLLALMGLHLLAAADDHWSMSYNFPHPRLGARSSARRMGL</sequence>
<dbReference type="Proteomes" id="UP000326924">
    <property type="component" value="Unassembled WGS sequence"/>
</dbReference>